<accession>W4H1X3</accession>
<evidence type="ECO:0000313" key="1">
    <source>
        <dbReference type="EMBL" id="ETV85556.1"/>
    </source>
</evidence>
<reference evidence="1" key="1">
    <citation type="submission" date="2013-12" db="EMBL/GenBank/DDBJ databases">
        <title>The Genome Sequence of Aphanomyces astaci APO3.</title>
        <authorList>
            <consortium name="The Broad Institute Genomics Platform"/>
            <person name="Russ C."/>
            <person name="Tyler B."/>
            <person name="van West P."/>
            <person name="Dieguez-Uribeondo J."/>
            <person name="Young S.K."/>
            <person name="Zeng Q."/>
            <person name="Gargeya S."/>
            <person name="Fitzgerald M."/>
            <person name="Abouelleil A."/>
            <person name="Alvarado L."/>
            <person name="Chapman S.B."/>
            <person name="Gainer-Dewar J."/>
            <person name="Goldberg J."/>
            <person name="Griggs A."/>
            <person name="Gujja S."/>
            <person name="Hansen M."/>
            <person name="Howarth C."/>
            <person name="Imamovic A."/>
            <person name="Ireland A."/>
            <person name="Larimer J."/>
            <person name="McCowan C."/>
            <person name="Murphy C."/>
            <person name="Pearson M."/>
            <person name="Poon T.W."/>
            <person name="Priest M."/>
            <person name="Roberts A."/>
            <person name="Saif S."/>
            <person name="Shea T."/>
            <person name="Sykes S."/>
            <person name="Wortman J."/>
            <person name="Nusbaum C."/>
            <person name="Birren B."/>
        </authorList>
    </citation>
    <scope>NUCLEOTIDE SEQUENCE [LARGE SCALE GENOMIC DNA]</scope>
    <source>
        <strain evidence="1">APO3</strain>
    </source>
</reference>
<protein>
    <submittedName>
        <fullName evidence="1">Uncharacterized protein</fullName>
    </submittedName>
</protein>
<name>W4H1X3_APHAT</name>
<organism evidence="1">
    <name type="scientific">Aphanomyces astaci</name>
    <name type="common">Crayfish plague agent</name>
    <dbReference type="NCBI Taxonomy" id="112090"/>
    <lineage>
        <taxon>Eukaryota</taxon>
        <taxon>Sar</taxon>
        <taxon>Stramenopiles</taxon>
        <taxon>Oomycota</taxon>
        <taxon>Saprolegniomycetes</taxon>
        <taxon>Saprolegniales</taxon>
        <taxon>Verrucalvaceae</taxon>
        <taxon>Aphanomyces</taxon>
    </lineage>
</organism>
<dbReference type="VEuPathDB" id="FungiDB:H257_03264"/>
<proteinExistence type="predicted"/>
<dbReference type="EMBL" id="KI913118">
    <property type="protein sequence ID" value="ETV85556.1"/>
    <property type="molecule type" value="Genomic_DNA"/>
</dbReference>
<gene>
    <name evidence="1" type="ORF">H257_03264</name>
</gene>
<dbReference type="AlphaFoldDB" id="W4H1X3"/>
<sequence length="109" mass="12283">MNLTLVLVASRPQRLRRIMYALRIRRRLKERNFIKSVALFESQEMSPWYTMYKARDAQSFVATVSQPSGIGLVDGANVVDDADSDSSGNHEQPRDGVVEPFLLVDSVVV</sequence>
<dbReference type="GeneID" id="20805260"/>
<dbReference type="RefSeq" id="XP_009825574.1">
    <property type="nucleotide sequence ID" value="XM_009827272.1"/>
</dbReference>